<evidence type="ECO:0000259" key="2">
    <source>
        <dbReference type="Pfam" id="PF18210"/>
    </source>
</evidence>
<reference evidence="3 4" key="1">
    <citation type="submission" date="2019-04" db="EMBL/GenBank/DDBJ databases">
        <title>An improved genome assembly and genetic linkage map for asparagus bean, Vigna unguiculata ssp. sesquipedialis.</title>
        <authorList>
            <person name="Xia Q."/>
            <person name="Zhang R."/>
            <person name="Dong Y."/>
        </authorList>
    </citation>
    <scope>NUCLEOTIDE SEQUENCE [LARGE SCALE GENOMIC DNA]</scope>
    <source>
        <tissue evidence="3">Leaf</tissue>
    </source>
</reference>
<sequence>MEPSKSNTKTEEDYALKEKRARRVSFADNEITSVHVFRRDDDASSDPSDAPSNPSFLRFFGELASHSDDDQQPQLDNETGNSFLRSIDFPSPDDDDFRGPVSARFIKREQLLDSAGDYDDVTMDSTAFSLHYRSIARSDSGDINSRQLCLTSSSSPRSSMDFTEAKRLCEEVLDAESASRDSNEMSIEGEHQRSYQFDTVSPAFDAPLAEEAVKGSPQRNLDGSVASPVARLHQIHPSDSSTKEIKEFTEEATVAVCRQLDFENRNWGTPLKVDEDRRQVVDSNKRSTRKQLSLSSLDSLRRTGNITPRVEQSGLLGPEISIAYDATPSYEHRSISKIKTFESTPTMLNLKEGMNILKAKLSEYSPGFSLSNKKALEYKQDESRQTPLPQEKLFSLTLERNKRNDLVDSNYHGIRSFENNCKSCQNVKNLDTKPDEENLILISADVSCNDESLKAVELEVSPSQMPCLTKVVDVNLADSTVEKGEDEILVPSPPIPEVTTLLHSLQDASKGNLDGHGHDNCYHSVLQVAQSSLTKSGIVISSGKKRKGVEVLVNGDNIDKIGRIDRSPEVHTRGNGDVQLEQTDSLRREREKLGDETWNDEDLILKNFLDGTNQLLPPLVDKLNLRLIGKLEDILINLQKVKKLEILCSEIQSQHTTTDPLAIHKDKRIVETRMLLYDIAYEKAKLQLLNVKRDKLLKKLQQLSSGLQECEMIKLKFNIPSTSKSGTMDTQADDGHIRSKFSSKGRCQVCCGEVLETKQDLETLGSRAKALSELLYEHCKMEGDQSYTKIMKAVSDYLQKRMPCKSLLQNMKLWEIEDFERTDDCYRVGLNYCGYITQRFTANTGQSNIILSNSLNSVTIEKNFPNLDAFSAFVFVLNPHTTKKGSGSSSMARETQITSSLLSNLLDVVEEVQSARIVLKNLVEAKFYSHSVQRLDLQLSFIDFYSGRKVKVTFDITCLKCGVYPAEVLPSQIYDPSSSSGEQKSLPSSLVDEIRTATESVRVGYSRIIRLCRCISQAVHACNKSK</sequence>
<organism evidence="3 4">
    <name type="scientific">Vigna unguiculata</name>
    <name type="common">Cowpea</name>
    <dbReference type="NCBI Taxonomy" id="3917"/>
    <lineage>
        <taxon>Eukaryota</taxon>
        <taxon>Viridiplantae</taxon>
        <taxon>Streptophyta</taxon>
        <taxon>Embryophyta</taxon>
        <taxon>Tracheophyta</taxon>
        <taxon>Spermatophyta</taxon>
        <taxon>Magnoliopsida</taxon>
        <taxon>eudicotyledons</taxon>
        <taxon>Gunneridae</taxon>
        <taxon>Pentapetalae</taxon>
        <taxon>rosids</taxon>
        <taxon>fabids</taxon>
        <taxon>Fabales</taxon>
        <taxon>Fabaceae</taxon>
        <taxon>Papilionoideae</taxon>
        <taxon>50 kb inversion clade</taxon>
        <taxon>NPAAA clade</taxon>
        <taxon>indigoferoid/millettioid clade</taxon>
        <taxon>Phaseoleae</taxon>
        <taxon>Vigna</taxon>
    </lineage>
</organism>
<feature type="region of interest" description="Disordered" evidence="1">
    <location>
        <begin position="36"/>
        <end position="99"/>
    </location>
</feature>
<dbReference type="AlphaFoldDB" id="A0A4D6MNQ8"/>
<protein>
    <recommendedName>
        <fullName evidence="2">Knl1 C-terminal RWD domain-containing protein</fullName>
    </recommendedName>
</protein>
<dbReference type="PANTHER" id="PTHR35707">
    <property type="entry name" value="OS06G0608100 PROTEIN"/>
    <property type="match status" value="1"/>
</dbReference>
<keyword evidence="4" id="KW-1185">Reference proteome</keyword>
<dbReference type="Proteomes" id="UP000501690">
    <property type="component" value="Linkage Group LG8"/>
</dbReference>
<evidence type="ECO:0000313" key="4">
    <source>
        <dbReference type="Proteomes" id="UP000501690"/>
    </source>
</evidence>
<dbReference type="Pfam" id="PF18210">
    <property type="entry name" value="Knl1_RWD_C"/>
    <property type="match status" value="1"/>
</dbReference>
<dbReference type="InterPro" id="IPR040850">
    <property type="entry name" value="Knl1_RWD_C"/>
</dbReference>
<name>A0A4D6MNQ8_VIGUN</name>
<gene>
    <name evidence="3" type="ORF">DEO72_LG8g283</name>
</gene>
<evidence type="ECO:0000256" key="1">
    <source>
        <dbReference type="SAM" id="MobiDB-lite"/>
    </source>
</evidence>
<evidence type="ECO:0000313" key="3">
    <source>
        <dbReference type="EMBL" id="QCE02272.1"/>
    </source>
</evidence>
<feature type="compositionally biased region" description="Low complexity" evidence="1">
    <location>
        <begin position="45"/>
        <end position="55"/>
    </location>
</feature>
<accession>A0A4D6MNQ8</accession>
<dbReference type="EMBL" id="CP039352">
    <property type="protein sequence ID" value="QCE02272.1"/>
    <property type="molecule type" value="Genomic_DNA"/>
</dbReference>
<proteinExistence type="predicted"/>
<feature type="domain" description="Knl1 C-terminal RWD" evidence="2">
    <location>
        <begin position="757"/>
        <end position="908"/>
    </location>
</feature>
<dbReference type="PANTHER" id="PTHR35707:SF1">
    <property type="entry name" value="SPC7 KINETOCHORE PROTEIN DOMAIN-CONTAINING PROTEIN"/>
    <property type="match status" value="1"/>
</dbReference>
<feature type="compositionally biased region" description="Polar residues" evidence="1">
    <location>
        <begin position="72"/>
        <end position="84"/>
    </location>
</feature>